<name>X1N3R5_9ZZZZ</name>
<gene>
    <name evidence="1" type="ORF">S06H3_24144</name>
</gene>
<reference evidence="1" key="1">
    <citation type="journal article" date="2014" name="Front. Microbiol.">
        <title>High frequency of phylogenetically diverse reductive dehalogenase-homologous genes in deep subseafloor sedimentary metagenomes.</title>
        <authorList>
            <person name="Kawai M."/>
            <person name="Futagami T."/>
            <person name="Toyoda A."/>
            <person name="Takaki Y."/>
            <person name="Nishi S."/>
            <person name="Hori S."/>
            <person name="Arai W."/>
            <person name="Tsubouchi T."/>
            <person name="Morono Y."/>
            <person name="Uchiyama I."/>
            <person name="Ito T."/>
            <person name="Fujiyama A."/>
            <person name="Inagaki F."/>
            <person name="Takami H."/>
        </authorList>
    </citation>
    <scope>NUCLEOTIDE SEQUENCE</scope>
    <source>
        <strain evidence="1">Expedition CK06-06</strain>
    </source>
</reference>
<dbReference type="EMBL" id="BARV01013330">
    <property type="protein sequence ID" value="GAI21465.1"/>
    <property type="molecule type" value="Genomic_DNA"/>
</dbReference>
<protein>
    <submittedName>
        <fullName evidence="1">Uncharacterized protein</fullName>
    </submittedName>
</protein>
<dbReference type="AlphaFoldDB" id="X1N3R5"/>
<accession>X1N3R5</accession>
<evidence type="ECO:0000313" key="1">
    <source>
        <dbReference type="EMBL" id="GAI21465.1"/>
    </source>
</evidence>
<feature type="non-terminal residue" evidence="1">
    <location>
        <position position="1"/>
    </location>
</feature>
<proteinExistence type="predicted"/>
<sequence>LPTADGKSASLGLQIVGLEASPEGREVLARLIGIVEQYYQINQSGARQRDIQPLQNTV</sequence>
<comment type="caution">
    <text evidence="1">The sequence shown here is derived from an EMBL/GenBank/DDBJ whole genome shotgun (WGS) entry which is preliminary data.</text>
</comment>
<organism evidence="1">
    <name type="scientific">marine sediment metagenome</name>
    <dbReference type="NCBI Taxonomy" id="412755"/>
    <lineage>
        <taxon>unclassified sequences</taxon>
        <taxon>metagenomes</taxon>
        <taxon>ecological metagenomes</taxon>
    </lineage>
</organism>